<dbReference type="HOGENOM" id="CLU_2018482_0_0_1"/>
<organism evidence="2 3">
    <name type="scientific">Leersia perrieri</name>
    <dbReference type="NCBI Taxonomy" id="77586"/>
    <lineage>
        <taxon>Eukaryota</taxon>
        <taxon>Viridiplantae</taxon>
        <taxon>Streptophyta</taxon>
        <taxon>Embryophyta</taxon>
        <taxon>Tracheophyta</taxon>
        <taxon>Spermatophyta</taxon>
        <taxon>Magnoliopsida</taxon>
        <taxon>Liliopsida</taxon>
        <taxon>Poales</taxon>
        <taxon>Poaceae</taxon>
        <taxon>BOP clade</taxon>
        <taxon>Oryzoideae</taxon>
        <taxon>Oryzeae</taxon>
        <taxon>Oryzinae</taxon>
        <taxon>Leersia</taxon>
    </lineage>
</organism>
<reference evidence="2 3" key="1">
    <citation type="submission" date="2012-08" db="EMBL/GenBank/DDBJ databases">
        <title>Oryza genome evolution.</title>
        <authorList>
            <person name="Wing R.A."/>
        </authorList>
    </citation>
    <scope>NUCLEOTIDE SEQUENCE</scope>
</reference>
<dbReference type="Gramene" id="LPERR10G13940.1">
    <property type="protein sequence ID" value="LPERR10G13940.1"/>
    <property type="gene ID" value="LPERR10G13940"/>
</dbReference>
<reference evidence="3" key="2">
    <citation type="submission" date="2013-12" db="EMBL/GenBank/DDBJ databases">
        <authorList>
            <person name="Yu Y."/>
            <person name="Lee S."/>
            <person name="de Baynast K."/>
            <person name="Wissotski M."/>
            <person name="Liu L."/>
            <person name="Talag J."/>
            <person name="Goicoechea J."/>
            <person name="Angelova A."/>
            <person name="Jetty R."/>
            <person name="Kudrna D."/>
            <person name="Golser W."/>
            <person name="Rivera L."/>
            <person name="Zhang J."/>
            <person name="Wing R."/>
        </authorList>
    </citation>
    <scope>NUCLEOTIDE SEQUENCE</scope>
</reference>
<keyword evidence="1" id="KW-0812">Transmembrane</keyword>
<feature type="transmembrane region" description="Helical" evidence="1">
    <location>
        <begin position="47"/>
        <end position="66"/>
    </location>
</feature>
<proteinExistence type="predicted"/>
<dbReference type="AlphaFoldDB" id="A0A0D9XM95"/>
<keyword evidence="1" id="KW-1133">Transmembrane helix</keyword>
<reference evidence="2" key="3">
    <citation type="submission" date="2015-04" db="UniProtKB">
        <authorList>
            <consortium name="EnsemblPlants"/>
        </authorList>
    </citation>
    <scope>IDENTIFICATION</scope>
</reference>
<evidence type="ECO:0000313" key="2">
    <source>
        <dbReference type="EnsemblPlants" id="LPERR10G13940.1"/>
    </source>
</evidence>
<keyword evidence="1" id="KW-0472">Membrane</keyword>
<feature type="transmembrane region" description="Helical" evidence="1">
    <location>
        <begin position="87"/>
        <end position="106"/>
    </location>
</feature>
<sequence>MNAAAACFAFFFGLGFFLSGGGAILRGFLLTDFLTSSAPAHDTGGECIFLLLGDGATAASATAYDLQLRERIHAVAIGSRRRLRIGVCGNAVVVAGELWTWLWALLYYGEERIYLLCCFCFLP</sequence>
<dbReference type="EnsemblPlants" id="LPERR10G13940.1">
    <property type="protein sequence ID" value="LPERR10G13940.1"/>
    <property type="gene ID" value="LPERR10G13940"/>
</dbReference>
<dbReference type="Proteomes" id="UP000032180">
    <property type="component" value="Chromosome 10"/>
</dbReference>
<protein>
    <submittedName>
        <fullName evidence="2">Uncharacterized protein</fullName>
    </submittedName>
</protein>
<name>A0A0D9XM95_9ORYZ</name>
<keyword evidence="3" id="KW-1185">Reference proteome</keyword>
<evidence type="ECO:0000256" key="1">
    <source>
        <dbReference type="SAM" id="Phobius"/>
    </source>
</evidence>
<evidence type="ECO:0000313" key="3">
    <source>
        <dbReference type="Proteomes" id="UP000032180"/>
    </source>
</evidence>
<accession>A0A0D9XM95</accession>